<evidence type="ECO:0000313" key="7">
    <source>
        <dbReference type="EMBL" id="KAF2736927.1"/>
    </source>
</evidence>
<evidence type="ECO:0000256" key="1">
    <source>
        <dbReference type="ARBA" id="ARBA00004123"/>
    </source>
</evidence>
<evidence type="ECO:0000313" key="8">
    <source>
        <dbReference type="Proteomes" id="UP000799444"/>
    </source>
</evidence>
<protein>
    <recommendedName>
        <fullName evidence="3">Pre-rRNA-processing protein RIX1</fullName>
    </recommendedName>
</protein>
<name>A0A9P4R521_9PLEO</name>
<evidence type="ECO:0000256" key="3">
    <source>
        <dbReference type="ARBA" id="ARBA00021502"/>
    </source>
</evidence>
<comment type="subcellular location">
    <subcellularLocation>
        <location evidence="1">Nucleus</location>
    </subcellularLocation>
</comment>
<dbReference type="Proteomes" id="UP000799444">
    <property type="component" value="Unassembled WGS sequence"/>
</dbReference>
<feature type="non-terminal residue" evidence="7">
    <location>
        <position position="1"/>
    </location>
</feature>
<comment type="similarity">
    <text evidence="2">Belongs to the RIX1/PELP1 family.</text>
</comment>
<dbReference type="OrthoDB" id="20900at2759"/>
<keyword evidence="4" id="KW-0539">Nucleus</keyword>
<evidence type="ECO:0000256" key="2">
    <source>
        <dbReference type="ARBA" id="ARBA00010511"/>
    </source>
</evidence>
<dbReference type="GO" id="GO:0005634">
    <property type="term" value="C:nucleus"/>
    <property type="evidence" value="ECO:0007669"/>
    <property type="project" value="UniProtKB-SubCell"/>
</dbReference>
<comment type="caution">
    <text evidence="7">The sequence shown here is derived from an EMBL/GenBank/DDBJ whole genome shotgun (WGS) entry which is preliminary data.</text>
</comment>
<reference evidence="7" key="1">
    <citation type="journal article" date="2020" name="Stud. Mycol.">
        <title>101 Dothideomycetes genomes: a test case for predicting lifestyles and emergence of pathogens.</title>
        <authorList>
            <person name="Haridas S."/>
            <person name="Albert R."/>
            <person name="Binder M."/>
            <person name="Bloem J."/>
            <person name="Labutti K."/>
            <person name="Salamov A."/>
            <person name="Andreopoulos B."/>
            <person name="Baker S."/>
            <person name="Barry K."/>
            <person name="Bills G."/>
            <person name="Bluhm B."/>
            <person name="Cannon C."/>
            <person name="Castanera R."/>
            <person name="Culley D."/>
            <person name="Daum C."/>
            <person name="Ezra D."/>
            <person name="Gonzalez J."/>
            <person name="Henrissat B."/>
            <person name="Kuo A."/>
            <person name="Liang C."/>
            <person name="Lipzen A."/>
            <person name="Lutzoni F."/>
            <person name="Magnuson J."/>
            <person name="Mondo S."/>
            <person name="Nolan M."/>
            <person name="Ohm R."/>
            <person name="Pangilinan J."/>
            <person name="Park H.-J."/>
            <person name="Ramirez L."/>
            <person name="Alfaro M."/>
            <person name="Sun H."/>
            <person name="Tritt A."/>
            <person name="Yoshinaga Y."/>
            <person name="Zwiers L.-H."/>
            <person name="Turgeon B."/>
            <person name="Goodwin S."/>
            <person name="Spatafora J."/>
            <person name="Crous P."/>
            <person name="Grigoriev I."/>
        </authorList>
    </citation>
    <scope>NUCLEOTIDE SEQUENCE</scope>
    <source>
        <strain evidence="7">CBS 125425</strain>
    </source>
</reference>
<dbReference type="EMBL" id="ML996120">
    <property type="protein sequence ID" value="KAF2736927.1"/>
    <property type="molecule type" value="Genomic_DNA"/>
</dbReference>
<organism evidence="7 8">
    <name type="scientific">Polyplosphaeria fusca</name>
    <dbReference type="NCBI Taxonomy" id="682080"/>
    <lineage>
        <taxon>Eukaryota</taxon>
        <taxon>Fungi</taxon>
        <taxon>Dikarya</taxon>
        <taxon>Ascomycota</taxon>
        <taxon>Pezizomycotina</taxon>
        <taxon>Dothideomycetes</taxon>
        <taxon>Pleosporomycetidae</taxon>
        <taxon>Pleosporales</taxon>
        <taxon>Tetraplosphaeriaceae</taxon>
        <taxon>Polyplosphaeria</taxon>
    </lineage>
</organism>
<feature type="domain" description="Pre-rRNA-processing protein RIX1 N-terminal" evidence="6">
    <location>
        <begin position="10"/>
        <end position="210"/>
    </location>
</feature>
<accession>A0A9P4R521</accession>
<dbReference type="PANTHER" id="PTHR34105:SF1">
    <property type="entry name" value="PROLINE-, GLUTAMIC ACID- AND LEUCINE-RICH PROTEIN 1"/>
    <property type="match status" value="1"/>
</dbReference>
<evidence type="ECO:0000256" key="4">
    <source>
        <dbReference type="ARBA" id="ARBA00023242"/>
    </source>
</evidence>
<sequence>AKVAADLSTLQAISFRVSSTTTAQLPQQIPAIAASLANCKDLLSSPQANTSKTSSEAAVGVHKFRTLLSTLLQDRTPQGRWSAIVLIKAAIEVGGWETLSKCLPWVRGLLGILSKPDPPSSKKLAIITLTRIFMLTRDYPTLTREITTPSLPAYVQSCLQLASSKAAKVLSQPIFESFGHLLPRHPTIFRSYIKQIREILAPLIAPTPSNRIGTDHALGSRRDVSSGVSDSARRLYVQLPSCAPKGGVHEEWEASVTSVISAAHHVADKIFRAVVEDHRSGLGGQTTNSHALDGEVQDLEGDALSLPAWSGIYAGGERLVGVISLLRDYLASTTAGVINLKVGRIMDLLTRILSLTVPSSNDAREFSNAVRFNNQISKEEREQLWALLPSIHVACLQMLLAYSDRCAESVLSLLITTVDQLTWVFARENNDVRIRATCYEVLARLLSRAGTTLPKSSIDSLSTVIRSCCDDIVPQNLADARATQTQTKPNGKLQQTGSSNADAFLTKASDLKDRAAIFPGLQRAAHTLLPILFTNIRGQHLSDSIRARLDRTAILAQQKEAMIASVLNPPPRKKFGKAAASILPLLARAFPHDEAVEALLRPRMPVIRTLTQNLELDNCESEADDDDPIPTEQDEDRFMGDELDNLL</sequence>
<dbReference type="Pfam" id="PF08167">
    <property type="entry name" value="RIX1"/>
    <property type="match status" value="1"/>
</dbReference>
<feature type="non-terminal residue" evidence="7">
    <location>
        <position position="647"/>
    </location>
</feature>
<feature type="region of interest" description="Disordered" evidence="5">
    <location>
        <begin position="617"/>
        <end position="647"/>
    </location>
</feature>
<dbReference type="AlphaFoldDB" id="A0A9P4R521"/>
<dbReference type="GO" id="GO:0006364">
    <property type="term" value="P:rRNA processing"/>
    <property type="evidence" value="ECO:0007669"/>
    <property type="project" value="TreeGrafter"/>
</dbReference>
<proteinExistence type="inferred from homology"/>
<dbReference type="SUPFAM" id="SSF48371">
    <property type="entry name" value="ARM repeat"/>
    <property type="match status" value="1"/>
</dbReference>
<evidence type="ECO:0000259" key="6">
    <source>
        <dbReference type="Pfam" id="PF08167"/>
    </source>
</evidence>
<evidence type="ECO:0000256" key="5">
    <source>
        <dbReference type="SAM" id="MobiDB-lite"/>
    </source>
</evidence>
<gene>
    <name evidence="7" type="ORF">EJ04DRAFT_416720</name>
</gene>
<keyword evidence="8" id="KW-1185">Reference proteome</keyword>
<dbReference type="InterPro" id="IPR012583">
    <property type="entry name" value="RIX1_N"/>
</dbReference>
<dbReference type="InterPro" id="IPR016024">
    <property type="entry name" value="ARM-type_fold"/>
</dbReference>
<dbReference type="PANTHER" id="PTHR34105">
    <property type="entry name" value="PROLINE-, GLUTAMIC ACID- AND LEUCINE-RICH PROTEIN 1"/>
    <property type="match status" value="1"/>
</dbReference>